<evidence type="ECO:0000256" key="12">
    <source>
        <dbReference type="ARBA" id="ARBA00034617"/>
    </source>
</evidence>
<evidence type="ECO:0000256" key="5">
    <source>
        <dbReference type="ARBA" id="ARBA00022801"/>
    </source>
</evidence>
<dbReference type="InterPro" id="IPR027417">
    <property type="entry name" value="P-loop_NTPase"/>
</dbReference>
<keyword evidence="8" id="KW-0238">DNA-binding</keyword>
<dbReference type="EC" id="5.6.2.4" evidence="13 15"/>
<evidence type="ECO:0000256" key="13">
    <source>
        <dbReference type="ARBA" id="ARBA00034808"/>
    </source>
</evidence>
<evidence type="ECO:0000259" key="16">
    <source>
        <dbReference type="PROSITE" id="PS51192"/>
    </source>
</evidence>
<keyword evidence="3 15" id="KW-0547">Nucleotide-binding</keyword>
<evidence type="ECO:0000259" key="17">
    <source>
        <dbReference type="PROSITE" id="PS51194"/>
    </source>
</evidence>
<feature type="domain" description="Helicase C-terminal" evidence="17">
    <location>
        <begin position="444"/>
        <end position="600"/>
    </location>
</feature>
<dbReference type="EMBL" id="NFLJ01000030">
    <property type="protein sequence ID" value="OUQ33433.1"/>
    <property type="molecule type" value="Genomic_DNA"/>
</dbReference>
<organism evidence="18 19">
    <name type="scientific">Massilimicrobiota timonensis</name>
    <dbReference type="NCBI Taxonomy" id="1776392"/>
    <lineage>
        <taxon>Bacteria</taxon>
        <taxon>Bacillati</taxon>
        <taxon>Bacillota</taxon>
        <taxon>Erysipelotrichia</taxon>
        <taxon>Erysipelotrichales</taxon>
        <taxon>Erysipelotrichaceae</taxon>
        <taxon>Massilimicrobiota</taxon>
    </lineage>
</organism>
<keyword evidence="19" id="KW-1185">Reference proteome</keyword>
<dbReference type="InterPro" id="IPR004609">
    <property type="entry name" value="ATP-dep_DNA_helicase_RecG"/>
</dbReference>
<dbReference type="NCBIfam" id="TIGR00643">
    <property type="entry name" value="recG"/>
    <property type="match status" value="1"/>
</dbReference>
<evidence type="ECO:0000256" key="8">
    <source>
        <dbReference type="ARBA" id="ARBA00023125"/>
    </source>
</evidence>
<keyword evidence="9 15" id="KW-0233">DNA recombination</keyword>
<dbReference type="RefSeq" id="WP_087358881.1">
    <property type="nucleotide sequence ID" value="NZ_NFLJ01000030.1"/>
</dbReference>
<dbReference type="GO" id="GO:0016887">
    <property type="term" value="F:ATP hydrolysis activity"/>
    <property type="evidence" value="ECO:0007669"/>
    <property type="project" value="RHEA"/>
</dbReference>
<comment type="function">
    <text evidence="15">Plays a critical role in recombination and DNA repair. Helps process Holliday junction intermediates to mature products by catalyzing branch migration. Has replication fork regression activity, unwinds stalled or blocked replication forks to make a HJ that can be resolved. Has a DNA unwinding activity characteristic of a DNA helicase with 3'-5' polarity.</text>
</comment>
<evidence type="ECO:0000313" key="18">
    <source>
        <dbReference type="EMBL" id="OUQ33433.1"/>
    </source>
</evidence>
<evidence type="ECO:0000256" key="6">
    <source>
        <dbReference type="ARBA" id="ARBA00022806"/>
    </source>
</evidence>
<dbReference type="Pfam" id="PF00271">
    <property type="entry name" value="Helicase_C"/>
    <property type="match status" value="1"/>
</dbReference>
<evidence type="ECO:0000256" key="7">
    <source>
        <dbReference type="ARBA" id="ARBA00022840"/>
    </source>
</evidence>
<dbReference type="AlphaFoldDB" id="A0A1Y4SXC5"/>
<dbReference type="InterPro" id="IPR012340">
    <property type="entry name" value="NA-bd_OB-fold"/>
</dbReference>
<evidence type="ECO:0000256" key="2">
    <source>
        <dbReference type="ARBA" id="ARBA00017846"/>
    </source>
</evidence>
<dbReference type="SMART" id="SM00487">
    <property type="entry name" value="DEXDc"/>
    <property type="match status" value="1"/>
</dbReference>
<dbReference type="GO" id="GO:0003677">
    <property type="term" value="F:DNA binding"/>
    <property type="evidence" value="ECO:0007669"/>
    <property type="project" value="UniProtKB-KW"/>
</dbReference>
<dbReference type="SUPFAM" id="SSF50249">
    <property type="entry name" value="Nucleic acid-binding proteins"/>
    <property type="match status" value="1"/>
</dbReference>
<reference evidence="18 19" key="1">
    <citation type="journal article" date="2018" name="BMC Genomics">
        <title>Whole genome sequencing and function prediction of 133 gut anaerobes isolated from chicken caecum in pure cultures.</title>
        <authorList>
            <person name="Medvecky M."/>
            <person name="Cejkova D."/>
            <person name="Polansky O."/>
            <person name="Karasova D."/>
            <person name="Kubasova T."/>
            <person name="Cizek A."/>
            <person name="Rychlik I."/>
        </authorList>
    </citation>
    <scope>NUCLEOTIDE SEQUENCE [LARGE SCALE GENOMIC DNA]</scope>
    <source>
        <strain evidence="18 19">An13</strain>
    </source>
</reference>
<name>A0A1Y4SXC5_9FIRM</name>
<dbReference type="SMART" id="SM00490">
    <property type="entry name" value="HELICc"/>
    <property type="match status" value="1"/>
</dbReference>
<comment type="catalytic activity">
    <reaction evidence="14 15">
        <text>ATP + H2O = ADP + phosphate + H(+)</text>
        <dbReference type="Rhea" id="RHEA:13065"/>
        <dbReference type="ChEBI" id="CHEBI:15377"/>
        <dbReference type="ChEBI" id="CHEBI:15378"/>
        <dbReference type="ChEBI" id="CHEBI:30616"/>
        <dbReference type="ChEBI" id="CHEBI:43474"/>
        <dbReference type="ChEBI" id="CHEBI:456216"/>
        <dbReference type="EC" id="5.6.2.4"/>
    </reaction>
</comment>
<dbReference type="Gene3D" id="3.40.50.300">
    <property type="entry name" value="P-loop containing nucleotide triphosphate hydrolases"/>
    <property type="match status" value="2"/>
</dbReference>
<dbReference type="InterPro" id="IPR001650">
    <property type="entry name" value="Helicase_C-like"/>
</dbReference>
<dbReference type="Proteomes" id="UP000195305">
    <property type="component" value="Unassembled WGS sequence"/>
</dbReference>
<dbReference type="InterPro" id="IPR045562">
    <property type="entry name" value="RecG_dom3_C"/>
</dbReference>
<dbReference type="PANTHER" id="PTHR47964:SF1">
    <property type="entry name" value="ATP-DEPENDENT DNA HELICASE HOMOLOG RECG, CHLOROPLASTIC"/>
    <property type="match status" value="1"/>
</dbReference>
<dbReference type="SUPFAM" id="SSF52540">
    <property type="entry name" value="P-loop containing nucleoside triphosphate hydrolases"/>
    <property type="match status" value="2"/>
</dbReference>
<dbReference type="GO" id="GO:0006281">
    <property type="term" value="P:DNA repair"/>
    <property type="evidence" value="ECO:0007669"/>
    <property type="project" value="UniProtKB-UniRule"/>
</dbReference>
<dbReference type="Pfam" id="PF19833">
    <property type="entry name" value="RecG_dom3_C"/>
    <property type="match status" value="1"/>
</dbReference>
<dbReference type="NCBIfam" id="NF008168">
    <property type="entry name" value="PRK10917.2-2"/>
    <property type="match status" value="1"/>
</dbReference>
<keyword evidence="7 15" id="KW-0067">ATP-binding</keyword>
<dbReference type="Pfam" id="PF17191">
    <property type="entry name" value="RecG_wedge"/>
    <property type="match status" value="1"/>
</dbReference>
<accession>A0A1Y4SXC5</accession>
<evidence type="ECO:0000256" key="11">
    <source>
        <dbReference type="ARBA" id="ARBA00023235"/>
    </source>
</evidence>
<dbReference type="Pfam" id="PF00270">
    <property type="entry name" value="DEAD"/>
    <property type="match status" value="1"/>
</dbReference>
<dbReference type="PROSITE" id="PS51192">
    <property type="entry name" value="HELICASE_ATP_BIND_1"/>
    <property type="match status" value="1"/>
</dbReference>
<evidence type="ECO:0000256" key="3">
    <source>
        <dbReference type="ARBA" id="ARBA00022741"/>
    </source>
</evidence>
<evidence type="ECO:0000256" key="10">
    <source>
        <dbReference type="ARBA" id="ARBA00023204"/>
    </source>
</evidence>
<keyword evidence="6 15" id="KW-0347">Helicase</keyword>
<dbReference type="InterPro" id="IPR011545">
    <property type="entry name" value="DEAD/DEAH_box_helicase_dom"/>
</dbReference>
<dbReference type="NCBIfam" id="NF008165">
    <property type="entry name" value="PRK10917.1-3"/>
    <property type="match status" value="1"/>
</dbReference>
<gene>
    <name evidence="18" type="ORF">B5E75_10085</name>
</gene>
<dbReference type="CDD" id="cd17992">
    <property type="entry name" value="DEXHc_RecG"/>
    <property type="match status" value="1"/>
</dbReference>
<keyword evidence="4 15" id="KW-0227">DNA damage</keyword>
<proteinExistence type="inferred from homology"/>
<dbReference type="InterPro" id="IPR033454">
    <property type="entry name" value="RecG_wedge"/>
</dbReference>
<dbReference type="GO" id="GO:0005524">
    <property type="term" value="F:ATP binding"/>
    <property type="evidence" value="ECO:0007669"/>
    <property type="project" value="UniProtKB-KW"/>
</dbReference>
<evidence type="ECO:0000256" key="15">
    <source>
        <dbReference type="RuleBase" id="RU363016"/>
    </source>
</evidence>
<evidence type="ECO:0000256" key="14">
    <source>
        <dbReference type="ARBA" id="ARBA00048988"/>
    </source>
</evidence>
<keyword evidence="11" id="KW-0413">Isomerase</keyword>
<sequence length="669" mass="77355">MTDIRLLKTTEKRLELLRQMNIHTLEDLVSQYPYRYEIIEEQYPTDEDDHVVIEGTVISPVKIFFKGRMSRMTFEVEDRYLQHFQVTIFNRHFLRQYLKIDTIVTIIGKCQNHRITASDLKVKPLQEIKGIYPVYSLKEGLTQKSFRQYIKKALHLLHQQIEDFIPEKYLIQHHLIRKENALYCIHFPENKKDIQEALKYLKYEEFLKFQLTMQLIKQQRIQEIGMAKDFDVTVFQNWILSLPFPLTTDQQKAIKDIVEDLKSPHMMYRFLQGDVGSGKTVVSLAALYANYLAGFQGALMAPTEILATQHYQTLTHFLEETPVRIELLTGSLSVKEKEASYQRIAQGEADIIVGTHALFQDKVVYSKLGLVITDEQHRFGVMQRKALKNKGQQVDFLIMSATPIPRTLAISMYGDMDVSTIKTMPQGRLPVITKYIHSASMKPILKDLKNYLARGGQCYVICPLVEESDHLEAKSAMQIADAMQRYFQKQYHVGLLHGQMKDEDKEKVMTGFLNNTIQILVSTTVVEVGVDVKNANMMVIYNAERFGLSQLHQLRGRIGRGKEQAYCYLMSASSSPEAKERLQYLEKSHDGFEISLYDLKLRGPGEVLGQRQSGLPTFLVADVMKDFPILSVARKDAQEMIYDYVQNHEYQGIMSQIQEKLKVNNEYVD</sequence>
<evidence type="ECO:0000256" key="4">
    <source>
        <dbReference type="ARBA" id="ARBA00022763"/>
    </source>
</evidence>
<dbReference type="PANTHER" id="PTHR47964">
    <property type="entry name" value="ATP-DEPENDENT DNA HELICASE HOMOLOG RECG, CHLOROPLASTIC"/>
    <property type="match status" value="1"/>
</dbReference>
<comment type="similarity">
    <text evidence="1 15">Belongs to the helicase family. RecG subfamily.</text>
</comment>
<comment type="caution">
    <text evidence="18">The sequence shown here is derived from an EMBL/GenBank/DDBJ whole genome shotgun (WGS) entry which is preliminary data.</text>
</comment>
<dbReference type="InterPro" id="IPR047112">
    <property type="entry name" value="RecG/Mfd"/>
</dbReference>
<dbReference type="PROSITE" id="PS51194">
    <property type="entry name" value="HELICASE_CTER"/>
    <property type="match status" value="1"/>
</dbReference>
<dbReference type="InterPro" id="IPR014001">
    <property type="entry name" value="Helicase_ATP-bd"/>
</dbReference>
<keyword evidence="10 15" id="KW-0234">DNA repair</keyword>
<evidence type="ECO:0000256" key="1">
    <source>
        <dbReference type="ARBA" id="ARBA00007504"/>
    </source>
</evidence>
<evidence type="ECO:0000256" key="9">
    <source>
        <dbReference type="ARBA" id="ARBA00023172"/>
    </source>
</evidence>
<dbReference type="OrthoDB" id="9804325at2"/>
<dbReference type="GO" id="GO:0043138">
    <property type="term" value="F:3'-5' DNA helicase activity"/>
    <property type="evidence" value="ECO:0007669"/>
    <property type="project" value="UniProtKB-EC"/>
</dbReference>
<evidence type="ECO:0000313" key="19">
    <source>
        <dbReference type="Proteomes" id="UP000195305"/>
    </source>
</evidence>
<keyword evidence="5 15" id="KW-0378">Hydrolase</keyword>
<feature type="domain" description="Helicase ATP-binding" evidence="16">
    <location>
        <begin position="260"/>
        <end position="421"/>
    </location>
</feature>
<dbReference type="GO" id="GO:0006310">
    <property type="term" value="P:DNA recombination"/>
    <property type="evidence" value="ECO:0007669"/>
    <property type="project" value="UniProtKB-UniRule"/>
</dbReference>
<protein>
    <recommendedName>
        <fullName evidence="2 15">ATP-dependent DNA helicase RecG</fullName>
        <ecNumber evidence="13 15">5.6.2.4</ecNumber>
    </recommendedName>
</protein>
<comment type="catalytic activity">
    <reaction evidence="12 15">
        <text>Couples ATP hydrolysis with the unwinding of duplex DNA by translocating in the 3'-5' direction.</text>
        <dbReference type="EC" id="5.6.2.4"/>
    </reaction>
</comment>